<comment type="caution">
    <text evidence="1">The sequence shown here is derived from an EMBL/GenBank/DDBJ whole genome shotgun (WGS) entry which is preliminary data.</text>
</comment>
<keyword evidence="2" id="KW-1185">Reference proteome</keyword>
<dbReference type="RefSeq" id="WP_395418771.1">
    <property type="nucleotide sequence ID" value="NZ_JBIPKE010000019.1"/>
</dbReference>
<name>A0ABW7NCJ1_9BACT</name>
<evidence type="ECO:0008006" key="3">
    <source>
        <dbReference type="Google" id="ProtNLM"/>
    </source>
</evidence>
<sequence length="709" mass="81603">MQKIKSAISFGAFCLLILISVSGFSQMTFQQSPLLEAKMFIDTMEYSWSRHTLIRNQKEMLAFQYDREDEIAEVYLFFDGDSEVADIALMPSADYYPLDSIMMFSDYARFKVRFNQLTTSEFLKFTLGIREDSVVKYVDMPLFPYTNTYVELYPGSEELYIGEEKVFELTSNNSENILVDNRWTEGLPINYRMTREGPKLLLHLLPNTLGDQQVEVPFTLRKPTMEAGRPKYQLKSLSYTFKIRSGRLAFLQFDAQEVTPKDDKKEAIEVQIDNNRFLRLGKTYRIEDQEESGGALIAELYTKARLNNDKVLCLLRPYSYHRKSDGYLYIKDGDDARFVSNLDITPKTTIQEIFIQREGKDWQRGTTVYPGETLNIKLEGEGLHKAAFSFPGASNLEYDSLIKNENISLFRIKVPLTINTNNIEIFNHNKSTGKSLKVEEYQRPRPFDFINLDFGDRQLVVSDIEKPIYYENTLTDLVFDFDRGKIDEGKDLFGKQYLTIKVKISNKKGNLIELYQFDEVVICPGETSPRFVHYDDKYCRSEDINLNNFLSKKTSELEEWSRIELEISHVKPKYGGDGRTKKIQIHLKRDYNFDIDVSFPAGLLILKSGTGNFGNFGGPSFAMIAQMSFYQPGRIAKYRPYKLGAGFIAIDAFNFTESNSRDVGLVVIGSLYPTSSDNKLTFPLYAGFGYLLSEQKPFFLIGPGIRVRL</sequence>
<organism evidence="1 2">
    <name type="scientific">Marinoscillum luteum</name>
    <dbReference type="NCBI Taxonomy" id="861051"/>
    <lineage>
        <taxon>Bacteria</taxon>
        <taxon>Pseudomonadati</taxon>
        <taxon>Bacteroidota</taxon>
        <taxon>Cytophagia</taxon>
        <taxon>Cytophagales</taxon>
        <taxon>Reichenbachiellaceae</taxon>
        <taxon>Marinoscillum</taxon>
    </lineage>
</organism>
<reference evidence="1 2" key="1">
    <citation type="journal article" date="2013" name="Int. J. Syst. Evol. Microbiol.">
        <title>Marinoscillum luteum sp. nov., isolated from marine sediment.</title>
        <authorList>
            <person name="Cha I.T."/>
            <person name="Park S.J."/>
            <person name="Kim S.J."/>
            <person name="Kim J.G."/>
            <person name="Jung M.Y."/>
            <person name="Shin K.S."/>
            <person name="Kwon K.K."/>
            <person name="Yang S.H."/>
            <person name="Seo Y.S."/>
            <person name="Rhee S.K."/>
        </authorList>
    </citation>
    <scope>NUCLEOTIDE SEQUENCE [LARGE SCALE GENOMIC DNA]</scope>
    <source>
        <strain evidence="1 2">KCTC 23939</strain>
    </source>
</reference>
<dbReference type="EMBL" id="JBIPKE010000019">
    <property type="protein sequence ID" value="MFH6985286.1"/>
    <property type="molecule type" value="Genomic_DNA"/>
</dbReference>
<protein>
    <recommendedName>
        <fullName evidence="3">Bacterial surface antigen (D15) domain-containing protein</fullName>
    </recommendedName>
</protein>
<accession>A0ABW7NCJ1</accession>
<evidence type="ECO:0000313" key="1">
    <source>
        <dbReference type="EMBL" id="MFH6985286.1"/>
    </source>
</evidence>
<evidence type="ECO:0000313" key="2">
    <source>
        <dbReference type="Proteomes" id="UP001610063"/>
    </source>
</evidence>
<proteinExistence type="predicted"/>
<gene>
    <name evidence="1" type="ORF">ACHKAR_17670</name>
</gene>
<dbReference type="Proteomes" id="UP001610063">
    <property type="component" value="Unassembled WGS sequence"/>
</dbReference>